<proteinExistence type="predicted"/>
<dbReference type="EMBL" id="CP046052">
    <property type="protein sequence ID" value="QGM46493.1"/>
    <property type="molecule type" value="Genomic_DNA"/>
</dbReference>
<dbReference type="AlphaFoldDB" id="A0A6B8KIX5"/>
<accession>A0A6B8KIX5</accession>
<keyword evidence="4" id="KW-1185">Reference proteome</keyword>
<evidence type="ECO:0000256" key="1">
    <source>
        <dbReference type="SAM" id="Phobius"/>
    </source>
</evidence>
<keyword evidence="1" id="KW-0472">Membrane</keyword>
<evidence type="ECO:0000313" key="4">
    <source>
        <dbReference type="Proteomes" id="UP000309061"/>
    </source>
</evidence>
<dbReference type="Proteomes" id="UP000309061">
    <property type="component" value="Chromosome"/>
</dbReference>
<sequence length="205" mass="23350">MSSTISFSAEMNVKDYAAWGLYVHLLNRKRSRTRTYVAAALFFAFVIFLPIFDFWRNDMPDADLLSMLQQYFVEHVLESSIPIFAALAIYIYLSREKAFRSLINRQFHSLAKLVGDAGQTQLHEYRLDGEAIHVKMPSGALTLEWPAFLRFGETPEHFFVAYPWCTAVSIPKRALSIEQISAVRALLTEKIGNAGFYSPEAAQAR</sequence>
<gene>
    <name evidence="3" type="ORF">H2LOC_012750</name>
</gene>
<dbReference type="OrthoDB" id="7837042at2"/>
<keyword evidence="1" id="KW-0812">Transmembrane</keyword>
<evidence type="ECO:0000259" key="2">
    <source>
        <dbReference type="Pfam" id="PF14317"/>
    </source>
</evidence>
<protein>
    <recommendedName>
        <fullName evidence="2">YcxB-like C-terminal domain-containing protein</fullName>
    </recommendedName>
</protein>
<feature type="domain" description="YcxB-like C-terminal" evidence="2">
    <location>
        <begin position="127"/>
        <end position="187"/>
    </location>
</feature>
<organism evidence="3 4">
    <name type="scientific">Methylocystis heyeri</name>
    <dbReference type="NCBI Taxonomy" id="391905"/>
    <lineage>
        <taxon>Bacteria</taxon>
        <taxon>Pseudomonadati</taxon>
        <taxon>Pseudomonadota</taxon>
        <taxon>Alphaproteobacteria</taxon>
        <taxon>Hyphomicrobiales</taxon>
        <taxon>Methylocystaceae</taxon>
        <taxon>Methylocystis</taxon>
    </lineage>
</organism>
<name>A0A6B8KIX5_9HYPH</name>
<dbReference type="InterPro" id="IPR025588">
    <property type="entry name" value="YcxB-like_C"/>
</dbReference>
<dbReference type="KEGG" id="mhey:H2LOC_012750"/>
<dbReference type="Pfam" id="PF14317">
    <property type="entry name" value="YcxB"/>
    <property type="match status" value="1"/>
</dbReference>
<keyword evidence="1" id="KW-1133">Transmembrane helix</keyword>
<feature type="transmembrane region" description="Helical" evidence="1">
    <location>
        <begin position="75"/>
        <end position="93"/>
    </location>
</feature>
<evidence type="ECO:0000313" key="3">
    <source>
        <dbReference type="EMBL" id="QGM46493.1"/>
    </source>
</evidence>
<dbReference type="RefSeq" id="WP_136496727.1">
    <property type="nucleotide sequence ID" value="NZ_CP046052.1"/>
</dbReference>
<reference evidence="3 4" key="1">
    <citation type="submission" date="2019-11" db="EMBL/GenBank/DDBJ databases">
        <title>The genome sequence of Methylocystis heyeri.</title>
        <authorList>
            <person name="Oshkin I.Y."/>
            <person name="Miroshnikov K."/>
            <person name="Dedysh S.N."/>
        </authorList>
    </citation>
    <scope>NUCLEOTIDE SEQUENCE [LARGE SCALE GENOMIC DNA]</scope>
    <source>
        <strain evidence="3 4">H2</strain>
    </source>
</reference>
<feature type="transmembrane region" description="Helical" evidence="1">
    <location>
        <begin position="36"/>
        <end position="55"/>
    </location>
</feature>